<organism evidence="9 10">
    <name type="scientific">Cotesia typhae</name>
    <dbReference type="NCBI Taxonomy" id="2053667"/>
    <lineage>
        <taxon>Eukaryota</taxon>
        <taxon>Metazoa</taxon>
        <taxon>Ecdysozoa</taxon>
        <taxon>Arthropoda</taxon>
        <taxon>Hexapoda</taxon>
        <taxon>Insecta</taxon>
        <taxon>Pterygota</taxon>
        <taxon>Neoptera</taxon>
        <taxon>Endopterygota</taxon>
        <taxon>Hymenoptera</taxon>
        <taxon>Apocrita</taxon>
        <taxon>Ichneumonoidea</taxon>
        <taxon>Braconidae</taxon>
        <taxon>Microgastrinae</taxon>
        <taxon>Cotesia</taxon>
    </lineage>
</organism>
<dbReference type="PANTHER" id="PTHR12270">
    <property type="entry name" value="GLYCOSYLTRANSFERASE-RELATED"/>
    <property type="match status" value="1"/>
</dbReference>
<dbReference type="GO" id="GO:0035269">
    <property type="term" value="P:protein O-linked glycosylation via mannose"/>
    <property type="evidence" value="ECO:0007669"/>
    <property type="project" value="TreeGrafter"/>
</dbReference>
<keyword evidence="6 8" id="KW-0472">Membrane</keyword>
<keyword evidence="7" id="KW-0325">Glycoprotein</keyword>
<dbReference type="OrthoDB" id="411524at2759"/>
<dbReference type="Pfam" id="PF13896">
    <property type="entry name" value="Glyco_transf_49"/>
    <property type="match status" value="1"/>
</dbReference>
<dbReference type="Pfam" id="PF01501">
    <property type="entry name" value="Glyco_transf_8"/>
    <property type="match status" value="1"/>
</dbReference>
<keyword evidence="3" id="KW-0735">Signal-anchor</keyword>
<feature type="transmembrane region" description="Helical" evidence="8">
    <location>
        <begin position="5"/>
        <end position="25"/>
    </location>
</feature>
<keyword evidence="2 8" id="KW-0812">Transmembrane</keyword>
<evidence type="ECO:0000256" key="2">
    <source>
        <dbReference type="ARBA" id="ARBA00022692"/>
    </source>
</evidence>
<dbReference type="EMBL" id="JAAOIC020000052">
    <property type="protein sequence ID" value="KAG8035922.1"/>
    <property type="molecule type" value="Genomic_DNA"/>
</dbReference>
<comment type="caution">
    <text evidence="9">The sequence shown here is derived from an EMBL/GenBank/DDBJ whole genome shotgun (WGS) entry which is preliminary data.</text>
</comment>
<dbReference type="GO" id="GO:0042285">
    <property type="term" value="F:xylosyltransferase activity"/>
    <property type="evidence" value="ECO:0007669"/>
    <property type="project" value="TreeGrafter"/>
</dbReference>
<evidence type="ECO:0000256" key="1">
    <source>
        <dbReference type="ARBA" id="ARBA00004323"/>
    </source>
</evidence>
<proteinExistence type="predicted"/>
<keyword evidence="5" id="KW-0333">Golgi apparatus</keyword>
<comment type="subcellular location">
    <subcellularLocation>
        <location evidence="1">Golgi apparatus membrane</location>
        <topology evidence="1">Single-pass type II membrane protein</topology>
    </subcellularLocation>
</comment>
<keyword evidence="4 8" id="KW-1133">Transmembrane helix</keyword>
<evidence type="ECO:0000256" key="3">
    <source>
        <dbReference type="ARBA" id="ARBA00022968"/>
    </source>
</evidence>
<evidence type="ECO:0000313" key="10">
    <source>
        <dbReference type="Proteomes" id="UP000729913"/>
    </source>
</evidence>
<dbReference type="GO" id="GO:0000139">
    <property type="term" value="C:Golgi membrane"/>
    <property type="evidence" value="ECO:0007669"/>
    <property type="project" value="UniProtKB-SubCell"/>
</dbReference>
<dbReference type="InterPro" id="IPR002495">
    <property type="entry name" value="Glyco_trans_8"/>
</dbReference>
<evidence type="ECO:0000256" key="8">
    <source>
        <dbReference type="SAM" id="Phobius"/>
    </source>
</evidence>
<reference evidence="9" key="1">
    <citation type="submission" date="2020-03" db="EMBL/GenBank/DDBJ databases">
        <authorList>
            <person name="Chebbi M.A."/>
            <person name="Drezen J.M."/>
        </authorList>
    </citation>
    <scope>NUCLEOTIDE SEQUENCE</scope>
    <source>
        <tissue evidence="9">Whole body</tissue>
    </source>
</reference>
<dbReference type="GO" id="GO:0015020">
    <property type="term" value="F:glucuronosyltransferase activity"/>
    <property type="evidence" value="ECO:0007669"/>
    <property type="project" value="TreeGrafter"/>
</dbReference>
<evidence type="ECO:0000256" key="6">
    <source>
        <dbReference type="ARBA" id="ARBA00023136"/>
    </source>
</evidence>
<dbReference type="InterPro" id="IPR051292">
    <property type="entry name" value="Xyl/GlcA_transferase"/>
</dbReference>
<name>A0A8J5QUC7_9HYME</name>
<gene>
    <name evidence="9" type="ORF">G9C98_003048</name>
</gene>
<evidence type="ECO:0000256" key="4">
    <source>
        <dbReference type="ARBA" id="ARBA00022989"/>
    </source>
</evidence>
<keyword evidence="10" id="KW-1185">Reference proteome</keyword>
<dbReference type="PANTHER" id="PTHR12270:SF25">
    <property type="entry name" value="GLYCOSYLTRANSFERASE-LIKE PROTEIN LARGE"/>
    <property type="match status" value="1"/>
</dbReference>
<evidence type="ECO:0000313" key="9">
    <source>
        <dbReference type="EMBL" id="KAG8035922.1"/>
    </source>
</evidence>
<protein>
    <submittedName>
        <fullName evidence="9">Uncharacterized protein</fullName>
    </submittedName>
</protein>
<sequence length="540" mass="63265">MARLWLKCLLIIFVISITIFVYSLLNVPSEIKIYKKVIPQPTKIMSDVYSGQLINNKLDCSNIEIAMVCAGYNSTQSLITVIKSLLFYRTIPLRFHFIVDEICNKTLNVLLKTWNLPYEILAIEKVIVLDTDITVLSDIYDLWKIFNEMKTDGDKNKNVFALAENQSDWYKKIGRWTTPWPAIGRGFNTGVMLMNLKALRDSKFSDLWINTTQYVIKELYETSLADQDIINAVIKNNPSMVYVLDCTWNVQLSDHTISDQCYSSAKRIQILHWNSPRKQSVKNKNSNDFNNMHKVFLDMNGNLLRRKLFGCDSIKNLTYEFYPINYLRNVAISQIQTPYIFQLDIDFLPPVDLYEKLIAYIYKLDRNVTDTTNRNALIVPAFETQRYRFTFPVNKEELLKYLNYGVLYTFRYHVWTKGHAATNYSNWRTATEPYQVTWEPDFEPYIVVHKSAPLYDERFIGFGWNKVSYITHLTALGYSYIVLPDVFIIHRPHAPSLDIGKFRTDALYRRCLKKLKDQFVDELIVKYGNNSLIKFKKAKE</sequence>
<dbReference type="Proteomes" id="UP000729913">
    <property type="component" value="Unassembled WGS sequence"/>
</dbReference>
<evidence type="ECO:0000256" key="5">
    <source>
        <dbReference type="ARBA" id="ARBA00023034"/>
    </source>
</evidence>
<reference evidence="9" key="2">
    <citation type="submission" date="2021-04" db="EMBL/GenBank/DDBJ databases">
        <title>Genome-wide patterns of bracovirus chromosomal integration into multiple host tissues during parasitism.</title>
        <authorList>
            <person name="Chebbi M.A.C."/>
        </authorList>
    </citation>
    <scope>NUCLEOTIDE SEQUENCE</scope>
    <source>
        <tissue evidence="9">Whole body</tissue>
    </source>
</reference>
<dbReference type="AlphaFoldDB" id="A0A8J5QUC7"/>
<accession>A0A8J5QUC7</accession>
<evidence type="ECO:0000256" key="7">
    <source>
        <dbReference type="ARBA" id="ARBA00023180"/>
    </source>
</evidence>